<organism evidence="2 3">
    <name type="scientific">Jejudonia soesokkakensis</name>
    <dbReference type="NCBI Taxonomy" id="1323432"/>
    <lineage>
        <taxon>Bacteria</taxon>
        <taxon>Pseudomonadati</taxon>
        <taxon>Bacteroidota</taxon>
        <taxon>Flavobacteriia</taxon>
        <taxon>Flavobacteriales</taxon>
        <taxon>Flavobacteriaceae</taxon>
        <taxon>Jejudonia</taxon>
    </lineage>
</organism>
<dbReference type="RefSeq" id="WP_380216999.1">
    <property type="nucleotide sequence ID" value="NZ_JBHTBN010000002.1"/>
</dbReference>
<feature type="signal peptide" evidence="1">
    <location>
        <begin position="1"/>
        <end position="19"/>
    </location>
</feature>
<reference evidence="3" key="1">
    <citation type="journal article" date="2019" name="Int. J. Syst. Evol. Microbiol.">
        <title>The Global Catalogue of Microorganisms (GCM) 10K type strain sequencing project: providing services to taxonomists for standard genome sequencing and annotation.</title>
        <authorList>
            <consortium name="The Broad Institute Genomics Platform"/>
            <consortium name="The Broad Institute Genome Sequencing Center for Infectious Disease"/>
            <person name="Wu L."/>
            <person name="Ma J."/>
        </authorList>
    </citation>
    <scope>NUCLEOTIDE SEQUENCE [LARGE SCALE GENOMIC DNA]</scope>
    <source>
        <strain evidence="3">CGMCC 1.16306</strain>
    </source>
</reference>
<sequence>MIRFLMIFFVFLCCFNSKGQVGINTITPSNAAVLEVASSHDGINFGGFMPPKVTLAQRALIPVGVLDDGLLIYLINGTERCIQMYNAGDTVWENVYCQPINERPVASNVTFTGTLVVGQTLTASFTYSDTEGDAEGAHIYTWYAADDAAGTNETQIQSGILNTYTLLPTDDTKFISVEVTPMALTGSLTGFPVQSTYQGPVALTPPPINPWINEIHYDNAGGDANEGVEIAGPSGTDLTGWTIVLYNGANGQTYSTINLSGTISNQQNGSGTINFLETGIQNGDPDGLALVDDLGSVIQFLSYEGVFNATNGPANGMTSTDIGVSEGSGTASQSMQLQGSGNQYSDFTWAADIAETRGLVNTGQTFTP</sequence>
<dbReference type="Proteomes" id="UP001596415">
    <property type="component" value="Unassembled WGS sequence"/>
</dbReference>
<comment type="caution">
    <text evidence="2">The sequence shown here is derived from an EMBL/GenBank/DDBJ whole genome shotgun (WGS) entry which is preliminary data.</text>
</comment>
<evidence type="ECO:0000313" key="2">
    <source>
        <dbReference type="EMBL" id="MFC7357151.1"/>
    </source>
</evidence>
<dbReference type="EMBL" id="JBHTBN010000002">
    <property type="protein sequence ID" value="MFC7357151.1"/>
    <property type="molecule type" value="Genomic_DNA"/>
</dbReference>
<evidence type="ECO:0008006" key="4">
    <source>
        <dbReference type="Google" id="ProtNLM"/>
    </source>
</evidence>
<proteinExistence type="predicted"/>
<dbReference type="PANTHER" id="PTHR42834">
    <property type="entry name" value="ENDONUCLEASE/EXONUCLEASE/PHOSPHATASE FAMILY PROTEIN (AFU_ORTHOLOGUE AFUA_3G09210)"/>
    <property type="match status" value="1"/>
</dbReference>
<gene>
    <name evidence="2" type="ORF">ACFQO1_05605</name>
</gene>
<accession>A0ABW2MQH6</accession>
<dbReference type="PANTHER" id="PTHR42834:SF1">
    <property type="entry name" value="ENDONUCLEASE_EXONUCLEASE_PHOSPHATASE FAMILY PROTEIN (AFU_ORTHOLOGUE AFUA_3G09210)"/>
    <property type="match status" value="1"/>
</dbReference>
<evidence type="ECO:0000256" key="1">
    <source>
        <dbReference type="SAM" id="SignalP"/>
    </source>
</evidence>
<keyword evidence="3" id="KW-1185">Reference proteome</keyword>
<name>A0ABW2MQH6_9FLAO</name>
<evidence type="ECO:0000313" key="3">
    <source>
        <dbReference type="Proteomes" id="UP001596415"/>
    </source>
</evidence>
<keyword evidence="1" id="KW-0732">Signal</keyword>
<protein>
    <recommendedName>
        <fullName evidence="4">LTD domain-containing protein</fullName>
    </recommendedName>
</protein>
<feature type="chain" id="PRO_5045299712" description="LTD domain-containing protein" evidence="1">
    <location>
        <begin position="20"/>
        <end position="368"/>
    </location>
</feature>
<dbReference type="Gene3D" id="2.60.40.2700">
    <property type="match status" value="1"/>
</dbReference>